<dbReference type="InterPro" id="IPR003029">
    <property type="entry name" value="S1_domain"/>
</dbReference>
<evidence type="ECO:0000259" key="1">
    <source>
        <dbReference type="PROSITE" id="PS50126"/>
    </source>
</evidence>
<dbReference type="Gene3D" id="2.40.50.140">
    <property type="entry name" value="Nucleic acid-binding proteins"/>
    <property type="match status" value="1"/>
</dbReference>
<dbReference type="InterPro" id="IPR012340">
    <property type="entry name" value="NA-bd_OB-fold"/>
</dbReference>
<gene>
    <name evidence="2" type="ORF">SAMN06264365_104174</name>
</gene>
<dbReference type="RefSeq" id="WP_089293368.1">
    <property type="nucleotide sequence ID" value="NZ_BOMU01000038.1"/>
</dbReference>
<protein>
    <submittedName>
        <fullName evidence="2">S1 RNA binding domain-containing protein</fullName>
    </submittedName>
</protein>
<dbReference type="SMART" id="SM00316">
    <property type="entry name" value="S1"/>
    <property type="match status" value="1"/>
</dbReference>
<dbReference type="GO" id="GO:0003676">
    <property type="term" value="F:nucleic acid binding"/>
    <property type="evidence" value="ECO:0007669"/>
    <property type="project" value="InterPro"/>
</dbReference>
<accession>A0A238Y1K5</accession>
<dbReference type="Proteomes" id="UP000198415">
    <property type="component" value="Unassembled WGS sequence"/>
</dbReference>
<name>A0A238Y1K5_9ACTN</name>
<reference evidence="2 3" key="1">
    <citation type="submission" date="2017-06" db="EMBL/GenBank/DDBJ databases">
        <authorList>
            <person name="Kim H.J."/>
            <person name="Triplett B.A."/>
        </authorList>
    </citation>
    <scope>NUCLEOTIDE SEQUENCE [LARGE SCALE GENOMIC DNA]</scope>
    <source>
        <strain evidence="2 3">DSM 43151</strain>
    </source>
</reference>
<keyword evidence="3" id="KW-1185">Reference proteome</keyword>
<dbReference type="SUPFAM" id="SSF50249">
    <property type="entry name" value="Nucleic acid-binding proteins"/>
    <property type="match status" value="1"/>
</dbReference>
<dbReference type="PROSITE" id="PS50126">
    <property type="entry name" value="S1"/>
    <property type="match status" value="1"/>
</dbReference>
<organism evidence="2 3">
    <name type="scientific">Actinoplanes regularis</name>
    <dbReference type="NCBI Taxonomy" id="52697"/>
    <lineage>
        <taxon>Bacteria</taxon>
        <taxon>Bacillati</taxon>
        <taxon>Actinomycetota</taxon>
        <taxon>Actinomycetes</taxon>
        <taxon>Micromonosporales</taxon>
        <taxon>Micromonosporaceae</taxon>
        <taxon>Actinoplanes</taxon>
    </lineage>
</organism>
<dbReference type="AlphaFoldDB" id="A0A238Y1K5"/>
<evidence type="ECO:0000313" key="2">
    <source>
        <dbReference type="EMBL" id="SNR64860.1"/>
    </source>
</evidence>
<dbReference type="EMBL" id="FZNR01000004">
    <property type="protein sequence ID" value="SNR64860.1"/>
    <property type="molecule type" value="Genomic_DNA"/>
</dbReference>
<proteinExistence type="predicted"/>
<dbReference type="OrthoDB" id="286090at2"/>
<sequence length="68" mass="7187">MSSFEELSVGDVVDGEVTAVVPFGVFVRIADDADGLLPQATGPEVGTPVRVRLIAIDVERHRAALARV</sequence>
<feature type="domain" description="S1 motif" evidence="1">
    <location>
        <begin position="10"/>
        <end position="68"/>
    </location>
</feature>
<evidence type="ECO:0000313" key="3">
    <source>
        <dbReference type="Proteomes" id="UP000198415"/>
    </source>
</evidence>
<dbReference type="Pfam" id="PF00575">
    <property type="entry name" value="S1"/>
    <property type="match status" value="1"/>
</dbReference>